<dbReference type="GO" id="GO:0043565">
    <property type="term" value="F:sequence-specific DNA binding"/>
    <property type="evidence" value="ECO:0007669"/>
    <property type="project" value="InterPro"/>
</dbReference>
<dbReference type="PANTHER" id="PTHR46796:SF6">
    <property type="entry name" value="ARAC SUBFAMILY"/>
    <property type="match status" value="1"/>
</dbReference>
<protein>
    <submittedName>
        <fullName evidence="6">AraC-like DNA-binding protein</fullName>
    </submittedName>
</protein>
<feature type="region of interest" description="Disordered" evidence="4">
    <location>
        <begin position="1"/>
        <end position="36"/>
    </location>
</feature>
<feature type="region of interest" description="Disordered" evidence="4">
    <location>
        <begin position="303"/>
        <end position="334"/>
    </location>
</feature>
<dbReference type="InterPro" id="IPR018060">
    <property type="entry name" value="HTH_AraC"/>
</dbReference>
<reference evidence="6" key="1">
    <citation type="submission" date="2018-10" db="EMBL/GenBank/DDBJ databases">
        <title>Sequencing the genomes of 1000 actinobacteria strains.</title>
        <authorList>
            <person name="Klenk H.-P."/>
        </authorList>
    </citation>
    <scope>NUCLEOTIDE SEQUENCE [LARGE SCALE GENOMIC DNA]</scope>
    <source>
        <strain evidence="6">DSM 43911</strain>
    </source>
</reference>
<dbReference type="SMART" id="SM00342">
    <property type="entry name" value="HTH_ARAC"/>
    <property type="match status" value="1"/>
</dbReference>
<evidence type="ECO:0000256" key="4">
    <source>
        <dbReference type="SAM" id="MobiDB-lite"/>
    </source>
</evidence>
<dbReference type="InterPro" id="IPR009057">
    <property type="entry name" value="Homeodomain-like_sf"/>
</dbReference>
<dbReference type="InterPro" id="IPR014710">
    <property type="entry name" value="RmlC-like_jellyroll"/>
</dbReference>
<keyword evidence="1" id="KW-0805">Transcription regulation</keyword>
<accession>A0A495XLS7</accession>
<sequence>MILESDVRSDAASRRAAGPPAPPGPGRPTRGSTRSLGPVLASVSAWDADPLGVPVLDALDGRLGIALCLSGAVAVSQDGADTVLREGQLTCVDGTRPHRLAALVPSVVVVVGAEHQRVGLPPEGTRGMTAAAWSGETGVHGLLADTVGGLAADLDRLGDTEGNALGLMILDLIGCLLAEQLRKRAVEPAAGRRLLTLKILCHVRSKLGDANLMPEHIARHFGISLRYLQVLFAELGTSPARWIRDERLSRLRDDLADPGLDHLPVSVLGEKCGIPGASQVSRLFRAAYGLTPSEYRRAREAIRESAGGPAPGAHAGSATPVNVGDRVKCGPESR</sequence>
<keyword evidence="7" id="KW-1185">Reference proteome</keyword>
<evidence type="ECO:0000256" key="1">
    <source>
        <dbReference type="ARBA" id="ARBA00023015"/>
    </source>
</evidence>
<comment type="caution">
    <text evidence="6">The sequence shown here is derived from an EMBL/GenBank/DDBJ whole genome shotgun (WGS) entry which is preliminary data.</text>
</comment>
<dbReference type="Proteomes" id="UP000272729">
    <property type="component" value="Unassembled WGS sequence"/>
</dbReference>
<dbReference type="InterPro" id="IPR035418">
    <property type="entry name" value="AraC-bd_2"/>
</dbReference>
<name>A0A495XLS7_9PSEU</name>
<dbReference type="InterPro" id="IPR050204">
    <property type="entry name" value="AraC_XylS_family_regulators"/>
</dbReference>
<organism evidence="6 7">
    <name type="scientific">Saccharothrix variisporea</name>
    <dbReference type="NCBI Taxonomy" id="543527"/>
    <lineage>
        <taxon>Bacteria</taxon>
        <taxon>Bacillati</taxon>
        <taxon>Actinomycetota</taxon>
        <taxon>Actinomycetes</taxon>
        <taxon>Pseudonocardiales</taxon>
        <taxon>Pseudonocardiaceae</taxon>
        <taxon>Saccharothrix</taxon>
    </lineage>
</organism>
<dbReference type="PANTHER" id="PTHR46796">
    <property type="entry name" value="HTH-TYPE TRANSCRIPTIONAL ACTIVATOR RHAS-RELATED"/>
    <property type="match status" value="1"/>
</dbReference>
<feature type="compositionally biased region" description="Basic and acidic residues" evidence="4">
    <location>
        <begin position="325"/>
        <end position="334"/>
    </location>
</feature>
<dbReference type="Gene3D" id="1.10.10.60">
    <property type="entry name" value="Homeodomain-like"/>
    <property type="match status" value="1"/>
</dbReference>
<dbReference type="Pfam" id="PF12833">
    <property type="entry name" value="HTH_18"/>
    <property type="match status" value="1"/>
</dbReference>
<proteinExistence type="predicted"/>
<keyword evidence="3" id="KW-0804">Transcription</keyword>
<dbReference type="SUPFAM" id="SSF46689">
    <property type="entry name" value="Homeodomain-like"/>
    <property type="match status" value="1"/>
</dbReference>
<keyword evidence="2 6" id="KW-0238">DNA-binding</keyword>
<dbReference type="Pfam" id="PF14525">
    <property type="entry name" value="AraC_binding_2"/>
    <property type="match status" value="1"/>
</dbReference>
<dbReference type="Gene3D" id="2.60.120.10">
    <property type="entry name" value="Jelly Rolls"/>
    <property type="match status" value="1"/>
</dbReference>
<evidence type="ECO:0000256" key="2">
    <source>
        <dbReference type="ARBA" id="ARBA00023125"/>
    </source>
</evidence>
<dbReference type="AlphaFoldDB" id="A0A495XLS7"/>
<feature type="domain" description="HTH araC/xylS-type" evidence="5">
    <location>
        <begin position="197"/>
        <end position="298"/>
    </location>
</feature>
<evidence type="ECO:0000256" key="3">
    <source>
        <dbReference type="ARBA" id="ARBA00023163"/>
    </source>
</evidence>
<evidence type="ECO:0000313" key="7">
    <source>
        <dbReference type="Proteomes" id="UP000272729"/>
    </source>
</evidence>
<dbReference type="EMBL" id="RBXR01000001">
    <property type="protein sequence ID" value="RKT74589.1"/>
    <property type="molecule type" value="Genomic_DNA"/>
</dbReference>
<dbReference type="PROSITE" id="PS01124">
    <property type="entry name" value="HTH_ARAC_FAMILY_2"/>
    <property type="match status" value="1"/>
</dbReference>
<dbReference type="OrthoDB" id="9799345at2"/>
<feature type="compositionally biased region" description="Basic and acidic residues" evidence="4">
    <location>
        <begin position="1"/>
        <end position="13"/>
    </location>
</feature>
<gene>
    <name evidence="6" type="ORF">DFJ66_7952</name>
</gene>
<feature type="compositionally biased region" description="Low complexity" evidence="4">
    <location>
        <begin position="305"/>
        <end position="318"/>
    </location>
</feature>
<evidence type="ECO:0000313" key="6">
    <source>
        <dbReference type="EMBL" id="RKT74589.1"/>
    </source>
</evidence>
<dbReference type="GO" id="GO:0003700">
    <property type="term" value="F:DNA-binding transcription factor activity"/>
    <property type="evidence" value="ECO:0007669"/>
    <property type="project" value="InterPro"/>
</dbReference>
<evidence type="ECO:0000259" key="5">
    <source>
        <dbReference type="PROSITE" id="PS01124"/>
    </source>
</evidence>